<name>D9CIW2_VOLCA</name>
<feature type="region of interest" description="Disordered" evidence="1">
    <location>
        <begin position="1"/>
        <end position="22"/>
    </location>
</feature>
<reference evidence="2" key="1">
    <citation type="journal article" date="2010" name="Science">
        <title>Evolution of an expanded sex-determining locus in Volvox.</title>
        <authorList>
            <person name="Ferris P."/>
            <person name="Olson B.J."/>
            <person name="De Hoff P.L."/>
            <person name="Douglass S."/>
            <person name="Casero D."/>
            <person name="Prochnik S."/>
            <person name="Geng S."/>
            <person name="Rai R."/>
            <person name="Grimwood J."/>
            <person name="Schmutz J."/>
            <person name="Nishii I."/>
            <person name="Hamaji T."/>
            <person name="Nozaki H."/>
            <person name="Pellegrini M."/>
            <person name="Umen J.G."/>
        </authorList>
    </citation>
    <scope>NUCLEOTIDE SEQUENCE</scope>
    <source>
        <strain evidence="2">Eve</strain>
    </source>
</reference>
<evidence type="ECO:0000256" key="1">
    <source>
        <dbReference type="SAM" id="MobiDB-lite"/>
    </source>
</evidence>
<accession>D9CIW2</accession>
<feature type="compositionally biased region" description="Polar residues" evidence="1">
    <location>
        <begin position="1"/>
        <end position="17"/>
    </location>
</feature>
<organism evidence="2">
    <name type="scientific">Volvox carteri f. nagariensis</name>
    <dbReference type="NCBI Taxonomy" id="3068"/>
    <lineage>
        <taxon>Eukaryota</taxon>
        <taxon>Viridiplantae</taxon>
        <taxon>Chlorophyta</taxon>
        <taxon>core chlorophytes</taxon>
        <taxon>Chlorophyceae</taxon>
        <taxon>CS clade</taxon>
        <taxon>Chlamydomonadales</taxon>
        <taxon>Volvocaceae</taxon>
        <taxon>Volvox</taxon>
    </lineage>
</organism>
<sequence>MHPVSSNASGRSYNLRNRTCPDAEEETQVLVKSTQSATSIQWNIFRSQLAKLPKLDADKPAAMSARARCQSKLTDPEDGLRNVPNKQLLELEEMLLESNQEKEMAKQASACFPPAGELLSLTASTCAPAKWWRCRPEQSWPIHGKCSAGARVGGADKGHVWEKVR</sequence>
<evidence type="ECO:0000313" key="2">
    <source>
        <dbReference type="EMBL" id="ADI46825.1"/>
    </source>
</evidence>
<dbReference type="AlphaFoldDB" id="D9CIW2"/>
<dbReference type="EMBL" id="GU784915">
    <property type="protein sequence ID" value="ADI46825.1"/>
    <property type="molecule type" value="Genomic_DNA"/>
</dbReference>
<proteinExistence type="predicted"/>
<protein>
    <submittedName>
        <fullName evidence="2">MT0083f</fullName>
    </submittedName>
</protein>
<gene>
    <name evidence="2" type="primary">MT0083f</name>
</gene>